<reference evidence="2" key="1">
    <citation type="journal article" date="2020" name="mSystems">
        <title>Genome- and Community-Level Interaction Insights into Carbon Utilization and Element Cycling Functions of Hydrothermarchaeota in Hydrothermal Sediment.</title>
        <authorList>
            <person name="Zhou Z."/>
            <person name="Liu Y."/>
            <person name="Xu W."/>
            <person name="Pan J."/>
            <person name="Luo Z.H."/>
            <person name="Li M."/>
        </authorList>
    </citation>
    <scope>NUCLEOTIDE SEQUENCE [LARGE SCALE GENOMIC DNA]</scope>
    <source>
        <strain evidence="2">HyVt-456</strain>
    </source>
</reference>
<dbReference type="AlphaFoldDB" id="A0A7V1LMJ3"/>
<evidence type="ECO:0000256" key="1">
    <source>
        <dbReference type="SAM" id="Phobius"/>
    </source>
</evidence>
<feature type="transmembrane region" description="Helical" evidence="1">
    <location>
        <begin position="6"/>
        <end position="29"/>
    </location>
</feature>
<sequence>MFDSFVRFLQISITPVALISGVGLLLLTLTNRLGRTIDRTRYLVAELERGASEFRNEKIDEIVILSRRNQLLRASIALMALSLLCSSLIIPLLALAMWLKWSSLMPGYFLFSISILSIIASIIYFFRDILLSLKAVNLEARFFTDPSKK</sequence>
<proteinExistence type="predicted"/>
<keyword evidence="1" id="KW-0812">Transmembrane</keyword>
<dbReference type="Pfam" id="PF11026">
    <property type="entry name" value="DUF2721"/>
    <property type="match status" value="1"/>
</dbReference>
<name>A0A7V1LMJ3_CALAY</name>
<accession>A0A7V1LMJ3</accession>
<dbReference type="EMBL" id="DRLD01000227">
    <property type="protein sequence ID" value="HED10675.1"/>
    <property type="molecule type" value="Genomic_DNA"/>
</dbReference>
<feature type="transmembrane region" description="Helical" evidence="1">
    <location>
        <begin position="105"/>
        <end position="126"/>
    </location>
</feature>
<dbReference type="Proteomes" id="UP000886005">
    <property type="component" value="Unassembled WGS sequence"/>
</dbReference>
<evidence type="ECO:0000313" key="2">
    <source>
        <dbReference type="EMBL" id="HED10675.1"/>
    </source>
</evidence>
<keyword evidence="1" id="KW-0472">Membrane</keyword>
<organism evidence="2">
    <name type="scientific">Caldithrix abyssi</name>
    <dbReference type="NCBI Taxonomy" id="187145"/>
    <lineage>
        <taxon>Bacteria</taxon>
        <taxon>Pseudomonadati</taxon>
        <taxon>Calditrichota</taxon>
        <taxon>Calditrichia</taxon>
        <taxon>Calditrichales</taxon>
        <taxon>Calditrichaceae</taxon>
        <taxon>Caldithrix</taxon>
    </lineage>
</organism>
<dbReference type="InterPro" id="IPR021279">
    <property type="entry name" value="DUF2721"/>
</dbReference>
<feature type="transmembrane region" description="Helical" evidence="1">
    <location>
        <begin position="76"/>
        <end position="99"/>
    </location>
</feature>
<keyword evidence="1" id="KW-1133">Transmembrane helix</keyword>
<comment type="caution">
    <text evidence="2">The sequence shown here is derived from an EMBL/GenBank/DDBJ whole genome shotgun (WGS) entry which is preliminary data.</text>
</comment>
<gene>
    <name evidence="2" type="ORF">ENJ10_08295</name>
</gene>
<protein>
    <submittedName>
        <fullName evidence="2">DUF2721 domain-containing protein</fullName>
    </submittedName>
</protein>